<dbReference type="Pfam" id="PF13116">
    <property type="entry name" value="YhdP"/>
    <property type="match status" value="1"/>
</dbReference>
<sequence>MKNISRWIVNLIWWFAVTFVVVLAAIVVSVKQLLPLADHYRPQIESNISQIIGLPVKIESFGGGLNGIDVSINVSHLNITSNDGDDVISVGNIAVSLDTVKSLLTFSPQFRSVHVDGLSVFLEESKNGIGLVGLHSQGGADPSVVAERVIDYLSTQKQWVISESKITLKGARFDDQMIKIPSLIIRDYSDQTMGEAEVYVNGQITPIKLKARIKKTYAGFGSGHVDVYAKVPDQVASLEWLQSARLAFLEGIKVGGEVWLSYIPEESWSFRLLPNNLVLTETEGAKLELQGDIYGQYRYASDNFHLNASTLTPHFSGFSSLPTTNLTFDYDLQAQRALLLFDEIDAKFASEIGLKFLPEQWVASKLIKGLSGQGQLKNASLRVWGDRHQHFQYVSNLENISVEGFRGIPKVDKLDAIFSIGEAGGYIQYQGLHSDLQFNEVYDNSWKTESLDGLVEWRTNGKQTTVVGTDLSVNRNGARIGGEFRLEVRPDAEDWLVLNISAQDIETADRLDYIPPRVLSNELKGWIKNALSNGKIADLGVIVQTSLQNADPQIRIALQTEDVDVKFSEEWPVAHNTNASLVVQNDAVNVSVESTKFADLDVSNLTVSVPISSGKARWINVEGSLKDDADKVLTSLRVTPLNDSVLRAFNDWKLRGQIEGEFSVSVPLALGSEPVVDVDLSFSDNPIYVGEAHLEGEIVDGQLSFSTKEGLHDTRFVVRALGGESKVSLKSEYVRNGELAVIGELEGHYNAKDLATWRALPESVIGKIQGDGRYLGSLTINKTQREQIELDIRSSIDDVGLSLPYPMFKRLGDASEARVGLKFHRDDVVIDVNYDDFLAAKIALSENELVGGYLEVGRQSEQIELKKGVYVRGNLSKINIPDWNALISDIEADVSSDSTNEVAIRLMPPKWLKGMDVVVDEVIVNDLNSLNNVKVEYGVSSSDGAVYVNSDELELKLFANEHGPVVHFGFLSWNTSKDSPDEVAEEHKGSFLTANQVPNMTLMLDELYLNDRPLGDWNLKINRLGKGRVKISPILTQLEHGNIQGSLYWQEIGEDSSVELALKLDGKKAEEITRKFSDVPFIKSDEYQFDVVLAWQGTPFEFDRESLSGRIKFEIEDGNFNQVDQLPPFLKVLGIFNIDTLARRLTFDFSDLYAPGLPFDTFKGLLTINNGQLETTEPIVVSAPTAEIELKGTANLIEELLDERLTITVPISSTLPIAGFLLATPQIAGLLFITDKLIGKQISKVTSVQYSIVGPFSDPNVEPVKFKPN</sequence>
<evidence type="ECO:0000313" key="3">
    <source>
        <dbReference type="EMBL" id="TDO99878.1"/>
    </source>
</evidence>
<protein>
    <submittedName>
        <fullName evidence="3">Uncharacterized protein (TIGR02099 family)</fullName>
    </submittedName>
</protein>
<dbReference type="EMBL" id="SNXC01000009">
    <property type="protein sequence ID" value="TDO99878.1"/>
    <property type="molecule type" value="Genomic_DNA"/>
</dbReference>
<keyword evidence="1" id="KW-1133">Transmembrane helix</keyword>
<reference evidence="3 4" key="1">
    <citation type="submission" date="2019-03" db="EMBL/GenBank/DDBJ databases">
        <title>Genomic Encyclopedia of Type Strains, Phase III (KMG-III): the genomes of soil and plant-associated and newly described type strains.</title>
        <authorList>
            <person name="Whitman W."/>
        </authorList>
    </citation>
    <scope>NUCLEOTIDE SEQUENCE [LARGE SCALE GENOMIC DNA]</scope>
    <source>
        <strain evidence="3 4">CECT 7378</strain>
    </source>
</reference>
<dbReference type="Proteomes" id="UP000294656">
    <property type="component" value="Unassembled WGS sequence"/>
</dbReference>
<feature type="transmembrane region" description="Helical" evidence="1">
    <location>
        <begin position="7"/>
        <end position="28"/>
    </location>
</feature>
<dbReference type="NCBIfam" id="TIGR02099">
    <property type="entry name" value="YhdP family protein"/>
    <property type="match status" value="1"/>
</dbReference>
<proteinExistence type="predicted"/>
<dbReference type="PANTHER" id="PTHR38690">
    <property type="entry name" value="PROTEASE-RELATED"/>
    <property type="match status" value="1"/>
</dbReference>
<dbReference type="InterPro" id="IPR011836">
    <property type="entry name" value="YhdP"/>
</dbReference>
<keyword evidence="1" id="KW-0472">Membrane</keyword>
<feature type="domain" description="YhdP central" evidence="2">
    <location>
        <begin position="1"/>
        <end position="1261"/>
    </location>
</feature>
<evidence type="ECO:0000256" key="1">
    <source>
        <dbReference type="SAM" id="Phobius"/>
    </source>
</evidence>
<dbReference type="InterPro" id="IPR025263">
    <property type="entry name" value="YhdP_central"/>
</dbReference>
<evidence type="ECO:0000259" key="2">
    <source>
        <dbReference type="Pfam" id="PF13116"/>
    </source>
</evidence>
<organism evidence="3 4">
    <name type="scientific">Marinomonas balearica</name>
    <dbReference type="NCBI Taxonomy" id="491947"/>
    <lineage>
        <taxon>Bacteria</taxon>
        <taxon>Pseudomonadati</taxon>
        <taxon>Pseudomonadota</taxon>
        <taxon>Gammaproteobacteria</taxon>
        <taxon>Oceanospirillales</taxon>
        <taxon>Oceanospirillaceae</taxon>
        <taxon>Marinomonas</taxon>
    </lineage>
</organism>
<dbReference type="PANTHER" id="PTHR38690:SF1">
    <property type="entry name" value="PROTEASE"/>
    <property type="match status" value="1"/>
</dbReference>
<gene>
    <name evidence="3" type="ORF">DFP79_0887</name>
</gene>
<name>A0A4R6MDR4_9GAMM</name>
<keyword evidence="1" id="KW-0812">Transmembrane</keyword>
<accession>A0A4R6MDR4</accession>
<dbReference type="RefSeq" id="WP_133502706.1">
    <property type="nucleotide sequence ID" value="NZ_SNXC01000009.1"/>
</dbReference>
<dbReference type="AlphaFoldDB" id="A0A4R6MDR4"/>
<dbReference type="OrthoDB" id="9762238at2"/>
<comment type="caution">
    <text evidence="3">The sequence shown here is derived from an EMBL/GenBank/DDBJ whole genome shotgun (WGS) entry which is preliminary data.</text>
</comment>
<keyword evidence="4" id="KW-1185">Reference proteome</keyword>
<evidence type="ECO:0000313" key="4">
    <source>
        <dbReference type="Proteomes" id="UP000294656"/>
    </source>
</evidence>